<sequence>MEKKNILLGLSENDKAPRAETSFTKNDLGLQKPTLEQNTTTDTLSCEIKNKQKDITGGPAPYGSKHPMALRNSFHVLETNVEVLP</sequence>
<feature type="region of interest" description="Disordered" evidence="1">
    <location>
        <begin position="1"/>
        <end position="29"/>
    </location>
</feature>
<evidence type="ECO:0000256" key="1">
    <source>
        <dbReference type="SAM" id="MobiDB-lite"/>
    </source>
</evidence>
<proteinExistence type="predicted"/>
<dbReference type="AlphaFoldDB" id="A0A8X8AZW2"/>
<evidence type="ECO:0000313" key="3">
    <source>
        <dbReference type="Proteomes" id="UP000886595"/>
    </source>
</evidence>
<protein>
    <submittedName>
        <fullName evidence="2">Uncharacterized protein</fullName>
    </submittedName>
</protein>
<gene>
    <name evidence="2" type="ORF">Bca52824_019764</name>
</gene>
<dbReference type="EMBL" id="JAAMPC010000004">
    <property type="protein sequence ID" value="KAG2316642.1"/>
    <property type="molecule type" value="Genomic_DNA"/>
</dbReference>
<reference evidence="2 3" key="1">
    <citation type="submission" date="2020-02" db="EMBL/GenBank/DDBJ databases">
        <authorList>
            <person name="Ma Q."/>
            <person name="Huang Y."/>
            <person name="Song X."/>
            <person name="Pei D."/>
        </authorList>
    </citation>
    <scope>NUCLEOTIDE SEQUENCE [LARGE SCALE GENOMIC DNA]</scope>
    <source>
        <strain evidence="2">Sxm20200214</strain>
        <tissue evidence="2">Leaf</tissue>
    </source>
</reference>
<dbReference type="Proteomes" id="UP000886595">
    <property type="component" value="Unassembled WGS sequence"/>
</dbReference>
<name>A0A8X8AZW2_BRACI</name>
<organism evidence="2 3">
    <name type="scientific">Brassica carinata</name>
    <name type="common">Ethiopian mustard</name>
    <name type="synonym">Abyssinian cabbage</name>
    <dbReference type="NCBI Taxonomy" id="52824"/>
    <lineage>
        <taxon>Eukaryota</taxon>
        <taxon>Viridiplantae</taxon>
        <taxon>Streptophyta</taxon>
        <taxon>Embryophyta</taxon>
        <taxon>Tracheophyta</taxon>
        <taxon>Spermatophyta</taxon>
        <taxon>Magnoliopsida</taxon>
        <taxon>eudicotyledons</taxon>
        <taxon>Gunneridae</taxon>
        <taxon>Pentapetalae</taxon>
        <taxon>rosids</taxon>
        <taxon>malvids</taxon>
        <taxon>Brassicales</taxon>
        <taxon>Brassicaceae</taxon>
        <taxon>Brassiceae</taxon>
        <taxon>Brassica</taxon>
    </lineage>
</organism>
<accession>A0A8X8AZW2</accession>
<comment type="caution">
    <text evidence="2">The sequence shown here is derived from an EMBL/GenBank/DDBJ whole genome shotgun (WGS) entry which is preliminary data.</text>
</comment>
<keyword evidence="3" id="KW-1185">Reference proteome</keyword>
<evidence type="ECO:0000313" key="2">
    <source>
        <dbReference type="EMBL" id="KAG2316642.1"/>
    </source>
</evidence>